<gene>
    <name evidence="6" type="ORF">DSM25559_4512</name>
</gene>
<evidence type="ECO:0000256" key="2">
    <source>
        <dbReference type="ARBA" id="ARBA00022801"/>
    </source>
</evidence>
<evidence type="ECO:0000256" key="4">
    <source>
        <dbReference type="ARBA" id="ARBA00022840"/>
    </source>
</evidence>
<evidence type="ECO:0000313" key="6">
    <source>
        <dbReference type="EMBL" id="SCX34556.1"/>
    </source>
</evidence>
<reference evidence="7" key="1">
    <citation type="submission" date="2016-10" db="EMBL/GenBank/DDBJ databases">
        <authorList>
            <person name="Wibberg D."/>
        </authorList>
    </citation>
    <scope>NUCLEOTIDE SEQUENCE [LARGE SCALE GENOMIC DNA]</scope>
</reference>
<keyword evidence="4" id="KW-0067">ATP-binding</keyword>
<dbReference type="PANTHER" id="PTHR43788">
    <property type="entry name" value="DNA2/NAM7 HELICASE FAMILY MEMBER"/>
    <property type="match status" value="1"/>
</dbReference>
<evidence type="ECO:0000313" key="7">
    <source>
        <dbReference type="Proteomes" id="UP000187891"/>
    </source>
</evidence>
<dbReference type="InterPro" id="IPR050534">
    <property type="entry name" value="Coronavir_polyprotein_1ab"/>
</dbReference>
<dbReference type="Gene3D" id="3.40.50.300">
    <property type="entry name" value="P-loop containing nucleotide triphosphate hydrolases"/>
    <property type="match status" value="1"/>
</dbReference>
<dbReference type="GO" id="GO:0016787">
    <property type="term" value="F:hydrolase activity"/>
    <property type="evidence" value="ECO:0007669"/>
    <property type="project" value="UniProtKB-KW"/>
</dbReference>
<dbReference type="PANTHER" id="PTHR43788:SF8">
    <property type="entry name" value="DNA-BINDING PROTEIN SMUBP-2"/>
    <property type="match status" value="1"/>
</dbReference>
<keyword evidence="3" id="KW-0347">Helicase</keyword>
<sequence>MPRIHSATSRALFRQPQRSPAARRQGWIAALRVVSPDVFIITPFKIIETEMRRRLERERDIFKAIGEYADDWSRNRVGTVHTFQGREAETVILLLGAPKPGQHRARVWAGNPPNILNVAISRAKQNFYVVGSKSAWSGAGQSFQTANADSANTTDLIYRHCVGHRMWYCLHHWLL</sequence>
<feature type="domain" description="DNA2/NAM7 helicase-like C-terminal" evidence="5">
    <location>
        <begin position="36"/>
        <end position="133"/>
    </location>
</feature>
<protein>
    <recommendedName>
        <fullName evidence="5">DNA2/NAM7 helicase-like C-terminal domain-containing protein</fullName>
    </recommendedName>
</protein>
<dbReference type="GO" id="GO:0043139">
    <property type="term" value="F:5'-3' DNA helicase activity"/>
    <property type="evidence" value="ECO:0007669"/>
    <property type="project" value="TreeGrafter"/>
</dbReference>
<keyword evidence="2" id="KW-0378">Hydrolase</keyword>
<evidence type="ECO:0000256" key="3">
    <source>
        <dbReference type="ARBA" id="ARBA00022806"/>
    </source>
</evidence>
<evidence type="ECO:0000256" key="1">
    <source>
        <dbReference type="ARBA" id="ARBA00022741"/>
    </source>
</evidence>
<proteinExistence type="predicted"/>
<accession>A0A1R3U4H0</accession>
<dbReference type="EMBL" id="FMUE01000015">
    <property type="protein sequence ID" value="SCX34556.1"/>
    <property type="molecule type" value="Genomic_DNA"/>
</dbReference>
<evidence type="ECO:0000259" key="5">
    <source>
        <dbReference type="Pfam" id="PF13087"/>
    </source>
</evidence>
<dbReference type="GO" id="GO:0005524">
    <property type="term" value="F:ATP binding"/>
    <property type="evidence" value="ECO:0007669"/>
    <property type="project" value="UniProtKB-KW"/>
</dbReference>
<keyword evidence="1" id="KW-0547">Nucleotide-binding</keyword>
<dbReference type="SUPFAM" id="SSF52540">
    <property type="entry name" value="P-loop containing nucleoside triphosphate hydrolases"/>
    <property type="match status" value="1"/>
</dbReference>
<dbReference type="RefSeq" id="WP_077122523.1">
    <property type="nucleotide sequence ID" value="NZ_FMUE01000015.1"/>
</dbReference>
<dbReference type="InterPro" id="IPR027417">
    <property type="entry name" value="P-loop_NTPase"/>
</dbReference>
<name>A0A1R3U4H0_9HYPH</name>
<dbReference type="Proteomes" id="UP000187891">
    <property type="component" value="Unassembled WGS sequence"/>
</dbReference>
<organism evidence="6 7">
    <name type="scientific">Agrobacterium rosae</name>
    <dbReference type="NCBI Taxonomy" id="1972867"/>
    <lineage>
        <taxon>Bacteria</taxon>
        <taxon>Pseudomonadati</taxon>
        <taxon>Pseudomonadota</taxon>
        <taxon>Alphaproteobacteria</taxon>
        <taxon>Hyphomicrobiales</taxon>
        <taxon>Rhizobiaceae</taxon>
        <taxon>Rhizobium/Agrobacterium group</taxon>
        <taxon>Agrobacterium</taxon>
    </lineage>
</organism>
<dbReference type="STRING" id="1907666.DSM25559_4512"/>
<dbReference type="Pfam" id="PF13087">
    <property type="entry name" value="AAA_12"/>
    <property type="match status" value="1"/>
</dbReference>
<dbReference type="AlphaFoldDB" id="A0A1R3U4H0"/>
<dbReference type="InterPro" id="IPR041679">
    <property type="entry name" value="DNA2/NAM7-like_C"/>
</dbReference>